<evidence type="ECO:0000313" key="1">
    <source>
        <dbReference type="EMBL" id="GGZ85988.1"/>
    </source>
</evidence>
<dbReference type="Gene3D" id="2.160.10.10">
    <property type="entry name" value="Hexapeptide repeat proteins"/>
    <property type="match status" value="1"/>
</dbReference>
<keyword evidence="2" id="KW-1185">Reference proteome</keyword>
<dbReference type="SUPFAM" id="SSF51161">
    <property type="entry name" value="Trimeric LpxA-like enzymes"/>
    <property type="match status" value="1"/>
</dbReference>
<dbReference type="Pfam" id="PF00132">
    <property type="entry name" value="Hexapep"/>
    <property type="match status" value="1"/>
</dbReference>
<sequence length="190" mass="20291">MTISRPDVSIIPIHGKTPRIHDSAFVAPGCRIIGDVEIGPDASIWYNCVLRGDVSQIVIGARTNVQDGTVIHCDSPMPGAPNGFPTLIGEDVLIGHMAMIHGTVIHDRGFVGFAAQTMNGCVIEADGMLAAGALLAPNKRIPSRQLWSGRPATFMRDLDDRALGGLQLGVKHYVENAKHHRAAIDGQTES</sequence>
<protein>
    <submittedName>
        <fullName evidence="1">Gamma carbonic anhydrase family protein</fullName>
    </submittedName>
</protein>
<dbReference type="EMBL" id="BMZD01000001">
    <property type="protein sequence ID" value="GGZ85988.1"/>
    <property type="molecule type" value="Genomic_DNA"/>
</dbReference>
<reference evidence="1" key="2">
    <citation type="submission" date="2020-09" db="EMBL/GenBank/DDBJ databases">
        <authorList>
            <person name="Sun Q."/>
            <person name="Kim S."/>
        </authorList>
    </citation>
    <scope>NUCLEOTIDE SEQUENCE</scope>
    <source>
        <strain evidence="1">KCTC 32422</strain>
    </source>
</reference>
<name>A0A918VBF9_9SPHN</name>
<evidence type="ECO:0000313" key="2">
    <source>
        <dbReference type="Proteomes" id="UP000634139"/>
    </source>
</evidence>
<dbReference type="Proteomes" id="UP000634139">
    <property type="component" value="Unassembled WGS sequence"/>
</dbReference>
<gene>
    <name evidence="1" type="ORF">GCM10011617_00540</name>
</gene>
<dbReference type="InterPro" id="IPR050484">
    <property type="entry name" value="Transf_Hexapept/Carb_Anhydrase"/>
</dbReference>
<dbReference type="PANTHER" id="PTHR13061:SF29">
    <property type="entry name" value="GAMMA CARBONIC ANHYDRASE-LIKE 1, MITOCHONDRIAL-RELATED"/>
    <property type="match status" value="1"/>
</dbReference>
<dbReference type="RefSeq" id="WP_189538430.1">
    <property type="nucleotide sequence ID" value="NZ_BMZD01000001.1"/>
</dbReference>
<proteinExistence type="predicted"/>
<dbReference type="InterPro" id="IPR001451">
    <property type="entry name" value="Hexapep"/>
</dbReference>
<organism evidence="1 2">
    <name type="scientific">Novosphingobium arvoryzae</name>
    <dbReference type="NCBI Taxonomy" id="1256514"/>
    <lineage>
        <taxon>Bacteria</taxon>
        <taxon>Pseudomonadati</taxon>
        <taxon>Pseudomonadota</taxon>
        <taxon>Alphaproteobacteria</taxon>
        <taxon>Sphingomonadales</taxon>
        <taxon>Sphingomonadaceae</taxon>
        <taxon>Novosphingobium</taxon>
    </lineage>
</organism>
<dbReference type="AlphaFoldDB" id="A0A918VBF9"/>
<dbReference type="InterPro" id="IPR011004">
    <property type="entry name" value="Trimer_LpxA-like_sf"/>
</dbReference>
<dbReference type="PANTHER" id="PTHR13061">
    <property type="entry name" value="DYNACTIN SUBUNIT P25"/>
    <property type="match status" value="1"/>
</dbReference>
<reference evidence="1" key="1">
    <citation type="journal article" date="2014" name="Int. J. Syst. Evol. Microbiol.">
        <title>Complete genome sequence of Corynebacterium casei LMG S-19264T (=DSM 44701T), isolated from a smear-ripened cheese.</title>
        <authorList>
            <consortium name="US DOE Joint Genome Institute (JGI-PGF)"/>
            <person name="Walter F."/>
            <person name="Albersmeier A."/>
            <person name="Kalinowski J."/>
            <person name="Ruckert C."/>
        </authorList>
    </citation>
    <scope>NUCLEOTIDE SEQUENCE</scope>
    <source>
        <strain evidence="1">KCTC 32422</strain>
    </source>
</reference>
<dbReference type="CDD" id="cd04645">
    <property type="entry name" value="LbH_gamma_CA_like"/>
    <property type="match status" value="1"/>
</dbReference>
<accession>A0A918VBF9</accession>
<comment type="caution">
    <text evidence="1">The sequence shown here is derived from an EMBL/GenBank/DDBJ whole genome shotgun (WGS) entry which is preliminary data.</text>
</comment>
<dbReference type="InterPro" id="IPR047324">
    <property type="entry name" value="LbH_gamma_CA-like"/>
</dbReference>